<dbReference type="PANTHER" id="PTHR44757:SF2">
    <property type="entry name" value="BIOFILM ARCHITECTURE MAINTENANCE PROTEIN MBAA"/>
    <property type="match status" value="1"/>
</dbReference>
<dbReference type="PANTHER" id="PTHR44757">
    <property type="entry name" value="DIGUANYLATE CYCLASE DGCP"/>
    <property type="match status" value="1"/>
</dbReference>
<sequence length="724" mass="81650">MIKKTSAVNTHKNEDMERLELVINSTGVAIWDWQVQTGDVTFNERWAEIIGYNIDELQPINFNTWSRSIHPDDLKGAESKIQEHFRGETDFYEVEARMRHKLGHYVWVLATGKLIEWDDAGQPQRMIGTHLDISQRKHNEEQHLINSQLLNESQKIAKVGGWKLDLTTGDLFWTDETYRIHDTSPEEFNPTVDAGVGYFLPESKEIISEALDKAINQGIGYDLELETYTTKGRLIDVRTTCSVTLENGTPVRLTGIFQDISLHKSDQRKLKENNIALEKANSALELSAHYDSLTGLPNRNLLSDRLEQALVRSKRNKKTVAIAFIDLDEFKVINDTHGHNVGDELLKKVTNNLMGALRAGDTLSRIGGDEFVAVIEELTNTSESEPIIARMLESVSGVLLVEGKLMKISASIGVTFYPSDNASPDQLLRHADQAMYIAKQKGKNCSHIFDIEKDVAVKHLNEELSRIAQALKNNEFTLYYQPKVDLRNYEIIGVEALIRWNHPDKGVLVPDLFLPTVKHDMLDIEIGKWVIHTAMEQLQSWQALGYDIPISVNISPLHIEHAEFVKDLKDILAQYPSINPKLLEFEVLESSALNDIELVSKVMKDCSELGVCFSIDDFGTGYSSLTYLKRLPAKYLKIDQSFVRDMLIDKDDKAIIQGIIELAKVFNLNIVAEGVETPKHGEALLALGSYVAQGFGIAKPMPAKELLSWAGNWKQHPCLIDGRD</sequence>
<dbReference type="InterPro" id="IPR000160">
    <property type="entry name" value="GGDEF_dom"/>
</dbReference>
<dbReference type="Pfam" id="PF00990">
    <property type="entry name" value="GGDEF"/>
    <property type="match status" value="1"/>
</dbReference>
<dbReference type="Gene3D" id="3.30.70.270">
    <property type="match status" value="1"/>
</dbReference>
<dbReference type="PROSITE" id="PS50113">
    <property type="entry name" value="PAC"/>
    <property type="match status" value="2"/>
</dbReference>
<dbReference type="InterPro" id="IPR013655">
    <property type="entry name" value="PAS_fold_3"/>
</dbReference>
<protein>
    <submittedName>
        <fullName evidence="5">EAL domain-containing protein</fullName>
    </submittedName>
</protein>
<feature type="domain" description="PAC" evidence="2">
    <location>
        <begin position="92"/>
        <end position="145"/>
    </location>
</feature>
<feature type="domain" description="EAL" evidence="3">
    <location>
        <begin position="460"/>
        <end position="714"/>
    </location>
</feature>
<organism evidence="5 6">
    <name type="scientific">Psychrosphaera aquimarina</name>
    <dbReference type="NCBI Taxonomy" id="2044854"/>
    <lineage>
        <taxon>Bacteria</taxon>
        <taxon>Pseudomonadati</taxon>
        <taxon>Pseudomonadota</taxon>
        <taxon>Gammaproteobacteria</taxon>
        <taxon>Alteromonadales</taxon>
        <taxon>Pseudoalteromonadaceae</taxon>
        <taxon>Psychrosphaera</taxon>
    </lineage>
</organism>
<dbReference type="CDD" id="cd01948">
    <property type="entry name" value="EAL"/>
    <property type="match status" value="1"/>
</dbReference>
<name>A0ABU3QYS9_9GAMM</name>
<proteinExistence type="predicted"/>
<dbReference type="SUPFAM" id="SSF55073">
    <property type="entry name" value="Nucleotide cyclase"/>
    <property type="match status" value="1"/>
</dbReference>
<evidence type="ECO:0000259" key="2">
    <source>
        <dbReference type="PROSITE" id="PS50113"/>
    </source>
</evidence>
<dbReference type="SMART" id="SM00052">
    <property type="entry name" value="EAL"/>
    <property type="match status" value="1"/>
</dbReference>
<dbReference type="RefSeq" id="WP_315946278.1">
    <property type="nucleotide sequence ID" value="NZ_JAWCUA010000003.1"/>
</dbReference>
<evidence type="ECO:0000259" key="3">
    <source>
        <dbReference type="PROSITE" id="PS50883"/>
    </source>
</evidence>
<reference evidence="5 6" key="1">
    <citation type="submission" date="2023-10" db="EMBL/GenBank/DDBJ databases">
        <title>Psychrosphaera aquimaarina strain SW33 isolated from seawater.</title>
        <authorList>
            <person name="Bayburt H."/>
            <person name="Kim J.M."/>
            <person name="Choi B.J."/>
            <person name="Jeon C.O."/>
        </authorList>
    </citation>
    <scope>NUCLEOTIDE SEQUENCE [LARGE SCALE GENOMIC DNA]</scope>
    <source>
        <strain evidence="5 6">KCTC 52743</strain>
    </source>
</reference>
<dbReference type="CDD" id="cd00130">
    <property type="entry name" value="PAS"/>
    <property type="match status" value="1"/>
</dbReference>
<dbReference type="InterPro" id="IPR035919">
    <property type="entry name" value="EAL_sf"/>
</dbReference>
<dbReference type="SMART" id="SM00086">
    <property type="entry name" value="PAC"/>
    <property type="match status" value="2"/>
</dbReference>
<evidence type="ECO:0000313" key="5">
    <source>
        <dbReference type="EMBL" id="MDU0112570.1"/>
    </source>
</evidence>
<dbReference type="Pfam" id="PF08447">
    <property type="entry name" value="PAS_3"/>
    <property type="match status" value="2"/>
</dbReference>
<dbReference type="PROSITE" id="PS50112">
    <property type="entry name" value="PAS"/>
    <property type="match status" value="1"/>
</dbReference>
<dbReference type="SMART" id="SM00091">
    <property type="entry name" value="PAS"/>
    <property type="match status" value="1"/>
</dbReference>
<evidence type="ECO:0000259" key="1">
    <source>
        <dbReference type="PROSITE" id="PS50112"/>
    </source>
</evidence>
<dbReference type="SMART" id="SM00267">
    <property type="entry name" value="GGDEF"/>
    <property type="match status" value="1"/>
</dbReference>
<dbReference type="InterPro" id="IPR035965">
    <property type="entry name" value="PAS-like_dom_sf"/>
</dbReference>
<evidence type="ECO:0000259" key="4">
    <source>
        <dbReference type="PROSITE" id="PS50887"/>
    </source>
</evidence>
<comment type="caution">
    <text evidence="5">The sequence shown here is derived from an EMBL/GenBank/DDBJ whole genome shotgun (WGS) entry which is preliminary data.</text>
</comment>
<keyword evidence="6" id="KW-1185">Reference proteome</keyword>
<dbReference type="NCBIfam" id="TIGR00229">
    <property type="entry name" value="sensory_box"/>
    <property type="match status" value="1"/>
</dbReference>
<dbReference type="InterPro" id="IPR001633">
    <property type="entry name" value="EAL_dom"/>
</dbReference>
<dbReference type="PROSITE" id="PS50883">
    <property type="entry name" value="EAL"/>
    <property type="match status" value="1"/>
</dbReference>
<dbReference type="SUPFAM" id="SSF141868">
    <property type="entry name" value="EAL domain-like"/>
    <property type="match status" value="1"/>
</dbReference>
<dbReference type="InterPro" id="IPR000014">
    <property type="entry name" value="PAS"/>
</dbReference>
<feature type="domain" description="GGDEF" evidence="4">
    <location>
        <begin position="318"/>
        <end position="451"/>
    </location>
</feature>
<dbReference type="CDD" id="cd01949">
    <property type="entry name" value="GGDEF"/>
    <property type="match status" value="1"/>
</dbReference>
<dbReference type="EMBL" id="JAWCUA010000003">
    <property type="protein sequence ID" value="MDU0112570.1"/>
    <property type="molecule type" value="Genomic_DNA"/>
</dbReference>
<dbReference type="PROSITE" id="PS50887">
    <property type="entry name" value="GGDEF"/>
    <property type="match status" value="1"/>
</dbReference>
<dbReference type="Proteomes" id="UP001257914">
    <property type="component" value="Unassembled WGS sequence"/>
</dbReference>
<dbReference type="InterPro" id="IPR001610">
    <property type="entry name" value="PAC"/>
</dbReference>
<dbReference type="InterPro" id="IPR043128">
    <property type="entry name" value="Rev_trsase/Diguanyl_cyclase"/>
</dbReference>
<dbReference type="InterPro" id="IPR052155">
    <property type="entry name" value="Biofilm_reg_signaling"/>
</dbReference>
<dbReference type="InterPro" id="IPR000700">
    <property type="entry name" value="PAS-assoc_C"/>
</dbReference>
<gene>
    <name evidence="5" type="ORF">RT723_06035</name>
</gene>
<dbReference type="NCBIfam" id="TIGR00254">
    <property type="entry name" value="GGDEF"/>
    <property type="match status" value="1"/>
</dbReference>
<evidence type="ECO:0000313" key="6">
    <source>
        <dbReference type="Proteomes" id="UP001257914"/>
    </source>
</evidence>
<dbReference type="Gene3D" id="3.30.450.20">
    <property type="entry name" value="PAS domain"/>
    <property type="match status" value="2"/>
</dbReference>
<dbReference type="Gene3D" id="3.20.20.450">
    <property type="entry name" value="EAL domain"/>
    <property type="match status" value="1"/>
</dbReference>
<dbReference type="SUPFAM" id="SSF55785">
    <property type="entry name" value="PYP-like sensor domain (PAS domain)"/>
    <property type="match status" value="2"/>
</dbReference>
<accession>A0ABU3QYS9</accession>
<feature type="domain" description="PAS" evidence="1">
    <location>
        <begin position="15"/>
        <end position="88"/>
    </location>
</feature>
<dbReference type="Pfam" id="PF00563">
    <property type="entry name" value="EAL"/>
    <property type="match status" value="1"/>
</dbReference>
<dbReference type="InterPro" id="IPR029787">
    <property type="entry name" value="Nucleotide_cyclase"/>
</dbReference>
<feature type="domain" description="PAC" evidence="2">
    <location>
        <begin position="221"/>
        <end position="272"/>
    </location>
</feature>